<protein>
    <submittedName>
        <fullName evidence="2">Formate dehydrogenase subunit delta</fullName>
    </submittedName>
</protein>
<accession>A0ABU4RLV5</accession>
<sequence>MAGDNTKTLVRMANQIGTFFEPYSEEEAVAGVQLHIEKFWSPAMRRDLVAYMDHGGEGLLPSVTKAFQRFTDPDDSPAERAILAPGNSGQMASDAG</sequence>
<feature type="compositionally biased region" description="Polar residues" evidence="1">
    <location>
        <begin position="87"/>
        <end position="96"/>
    </location>
</feature>
<proteinExistence type="predicted"/>
<evidence type="ECO:0000256" key="1">
    <source>
        <dbReference type="SAM" id="MobiDB-lite"/>
    </source>
</evidence>
<keyword evidence="3" id="KW-1185">Reference proteome</keyword>
<evidence type="ECO:0000313" key="3">
    <source>
        <dbReference type="Proteomes" id="UP001274321"/>
    </source>
</evidence>
<feature type="region of interest" description="Disordered" evidence="1">
    <location>
        <begin position="74"/>
        <end position="96"/>
    </location>
</feature>
<dbReference type="RefSeq" id="WP_319843914.1">
    <property type="nucleotide sequence ID" value="NZ_JAXAFJ010000003.1"/>
</dbReference>
<gene>
    <name evidence="2" type="ORF">SCD90_06905</name>
</gene>
<reference evidence="2 3" key="1">
    <citation type="submission" date="2023-11" db="EMBL/GenBank/DDBJ databases">
        <authorList>
            <person name="Bao R."/>
        </authorList>
    </citation>
    <scope>NUCLEOTIDE SEQUENCE [LARGE SCALE GENOMIC DNA]</scope>
    <source>
        <strain evidence="2 3">PJ23</strain>
    </source>
</reference>
<name>A0ABU4RLV5_9HYPH</name>
<organism evidence="2 3">
    <name type="scientific">Terrihabitans rhizophilus</name>
    <dbReference type="NCBI Taxonomy" id="3092662"/>
    <lineage>
        <taxon>Bacteria</taxon>
        <taxon>Pseudomonadati</taxon>
        <taxon>Pseudomonadota</taxon>
        <taxon>Alphaproteobacteria</taxon>
        <taxon>Hyphomicrobiales</taxon>
        <taxon>Terrihabitans</taxon>
    </lineage>
</organism>
<dbReference type="EMBL" id="JAXAFJ010000003">
    <property type="protein sequence ID" value="MDX6805787.1"/>
    <property type="molecule type" value="Genomic_DNA"/>
</dbReference>
<evidence type="ECO:0000313" key="2">
    <source>
        <dbReference type="EMBL" id="MDX6805787.1"/>
    </source>
</evidence>
<dbReference type="Proteomes" id="UP001274321">
    <property type="component" value="Unassembled WGS sequence"/>
</dbReference>
<dbReference type="Pfam" id="PF11390">
    <property type="entry name" value="FdsD"/>
    <property type="match status" value="1"/>
</dbReference>
<comment type="caution">
    <text evidence="2">The sequence shown here is derived from an EMBL/GenBank/DDBJ whole genome shotgun (WGS) entry which is preliminary data.</text>
</comment>
<dbReference type="InterPro" id="IPR021074">
    <property type="entry name" value="Formate_DH_dsu"/>
</dbReference>